<accession>Q111N2</accession>
<reference evidence="2" key="1">
    <citation type="submission" date="2006-06" db="EMBL/GenBank/DDBJ databases">
        <title>Complete sequence of Trichodesmium erythraeum IMS101.</title>
        <authorList>
            <consortium name="US DOE Joint Genome Institute"/>
            <person name="Copeland A."/>
            <person name="Lucas S."/>
            <person name="Lapidus A."/>
            <person name="Barry K."/>
            <person name="Detter J.C."/>
            <person name="Glavina del Rio T."/>
            <person name="Hammon N."/>
            <person name="Israni S."/>
            <person name="Dalin E."/>
            <person name="Tice H."/>
            <person name="Pitluck S."/>
            <person name="Kiss H."/>
            <person name="Munk A.C."/>
            <person name="Brettin T."/>
            <person name="Bruce D."/>
            <person name="Han C."/>
            <person name="Tapia R."/>
            <person name="Gilna P."/>
            <person name="Schmutz J."/>
            <person name="Larimer F."/>
            <person name="Land M."/>
            <person name="Hauser L."/>
            <person name="Kyrpides N."/>
            <person name="Kim E."/>
            <person name="Richardson P."/>
        </authorList>
    </citation>
    <scope>NUCLEOTIDE SEQUENCE [LARGE SCALE GENOMIC DNA]</scope>
    <source>
        <strain evidence="2">IMS101</strain>
    </source>
</reference>
<dbReference type="EMBL" id="CP000393">
    <property type="protein sequence ID" value="ABG51792.1"/>
    <property type="molecule type" value="Genomic_DNA"/>
</dbReference>
<organism evidence="2">
    <name type="scientific">Trichodesmium erythraeum (strain IMS101)</name>
    <dbReference type="NCBI Taxonomy" id="203124"/>
    <lineage>
        <taxon>Bacteria</taxon>
        <taxon>Bacillati</taxon>
        <taxon>Cyanobacteriota</taxon>
        <taxon>Cyanophyceae</taxon>
        <taxon>Oscillatoriophycideae</taxon>
        <taxon>Oscillatoriales</taxon>
        <taxon>Microcoleaceae</taxon>
        <taxon>Trichodesmium</taxon>
    </lineage>
</organism>
<evidence type="ECO:0000259" key="1">
    <source>
        <dbReference type="Pfam" id="PF05685"/>
    </source>
</evidence>
<dbReference type="AlphaFoldDB" id="Q111N2"/>
<protein>
    <recommendedName>
        <fullName evidence="1">Putative restriction endonuclease domain-containing protein</fullName>
    </recommendedName>
</protein>
<dbReference type="InterPro" id="IPR008538">
    <property type="entry name" value="Uma2"/>
</dbReference>
<sequence>MLYICQYYESSKFSDSLLPFPLKFPKYGDRTNNCPTTNLTNDPQKDLKWEEQQPIKYEYVNGKVYAMTRGSLGHNSIALNLASGLKNHLCSKECKVFIADAKVGISEKGPFYYPDVIVTCDDRDLSARKIVYHPCLIIEVLSPGTAHFDQNKNFRNYPHIDTLKEYVMIEAETMNIDTYRLNDKGKWELTTYSTEEPTTNQIDQDVHFTSVDFYCLLSLIYKDVVFPELV</sequence>
<evidence type="ECO:0000313" key="2">
    <source>
        <dbReference type="EMBL" id="ABG51792.1"/>
    </source>
</evidence>
<dbReference type="HOGENOM" id="CLU_076312_6_2_3"/>
<dbReference type="SUPFAM" id="SSF52980">
    <property type="entry name" value="Restriction endonuclease-like"/>
    <property type="match status" value="1"/>
</dbReference>
<dbReference type="KEGG" id="ter:Tery_2595"/>
<gene>
    <name evidence="2" type="ordered locus">Tery_2595</name>
</gene>
<dbReference type="InterPro" id="IPR012296">
    <property type="entry name" value="Nuclease_put_TT1808"/>
</dbReference>
<dbReference type="STRING" id="203124.Tery_2595"/>
<dbReference type="Gene3D" id="3.90.1570.10">
    <property type="entry name" value="tt1808, chain A"/>
    <property type="match status" value="1"/>
</dbReference>
<dbReference type="PANTHER" id="PTHR36558:SF1">
    <property type="entry name" value="RESTRICTION ENDONUCLEASE DOMAIN-CONTAINING PROTEIN-RELATED"/>
    <property type="match status" value="1"/>
</dbReference>
<name>Q111N2_TRIEI</name>
<dbReference type="PANTHER" id="PTHR36558">
    <property type="entry name" value="GLR1098 PROTEIN"/>
    <property type="match status" value="1"/>
</dbReference>
<feature type="domain" description="Putative restriction endonuclease" evidence="1">
    <location>
        <begin position="47"/>
        <end position="197"/>
    </location>
</feature>
<dbReference type="InterPro" id="IPR011335">
    <property type="entry name" value="Restrct_endonuc-II-like"/>
</dbReference>
<dbReference type="RefSeq" id="WP_011612154.1">
    <property type="nucleotide sequence ID" value="NC_008312.1"/>
</dbReference>
<proteinExistence type="predicted"/>
<dbReference type="Pfam" id="PF05685">
    <property type="entry name" value="Uma2"/>
    <property type="match status" value="1"/>
</dbReference>
<dbReference type="eggNOG" id="COG4636">
    <property type="taxonomic scope" value="Bacteria"/>
</dbReference>
<dbReference type="CDD" id="cd06260">
    <property type="entry name" value="DUF820-like"/>
    <property type="match status" value="1"/>
</dbReference>